<reference evidence="1" key="1">
    <citation type="journal article" date="2021" name="Nat. Commun.">
        <title>Genetic determinants of endophytism in the Arabidopsis root mycobiome.</title>
        <authorList>
            <person name="Mesny F."/>
            <person name="Miyauchi S."/>
            <person name="Thiergart T."/>
            <person name="Pickel B."/>
            <person name="Atanasova L."/>
            <person name="Karlsson M."/>
            <person name="Huettel B."/>
            <person name="Barry K.W."/>
            <person name="Haridas S."/>
            <person name="Chen C."/>
            <person name="Bauer D."/>
            <person name="Andreopoulos W."/>
            <person name="Pangilinan J."/>
            <person name="LaButti K."/>
            <person name="Riley R."/>
            <person name="Lipzen A."/>
            <person name="Clum A."/>
            <person name="Drula E."/>
            <person name="Henrissat B."/>
            <person name="Kohler A."/>
            <person name="Grigoriev I.V."/>
            <person name="Martin F.M."/>
            <person name="Hacquard S."/>
        </authorList>
    </citation>
    <scope>NUCLEOTIDE SEQUENCE</scope>
    <source>
        <strain evidence="1">MPI-CAGE-CH-0230</strain>
    </source>
</reference>
<evidence type="ECO:0000313" key="1">
    <source>
        <dbReference type="EMBL" id="KAH7037675.1"/>
    </source>
</evidence>
<dbReference type="RefSeq" id="XP_046016796.1">
    <property type="nucleotide sequence ID" value="XM_046152783.1"/>
</dbReference>
<keyword evidence="2" id="KW-1185">Reference proteome</keyword>
<accession>A0A9P9BS94</accession>
<dbReference type="GeneID" id="70182329"/>
<proteinExistence type="predicted"/>
<gene>
    <name evidence="1" type="ORF">B0I36DRAFT_314585</name>
</gene>
<organism evidence="1 2">
    <name type="scientific">Microdochium trichocladiopsis</name>
    <dbReference type="NCBI Taxonomy" id="1682393"/>
    <lineage>
        <taxon>Eukaryota</taxon>
        <taxon>Fungi</taxon>
        <taxon>Dikarya</taxon>
        <taxon>Ascomycota</taxon>
        <taxon>Pezizomycotina</taxon>
        <taxon>Sordariomycetes</taxon>
        <taxon>Xylariomycetidae</taxon>
        <taxon>Xylariales</taxon>
        <taxon>Microdochiaceae</taxon>
        <taxon>Microdochium</taxon>
    </lineage>
</organism>
<evidence type="ECO:0000313" key="2">
    <source>
        <dbReference type="Proteomes" id="UP000756346"/>
    </source>
</evidence>
<dbReference type="AlphaFoldDB" id="A0A9P9BS94"/>
<sequence>MCGMLGKLISCREALHNRAQTARTGVHTIMPVFLRTRADQGSESATCEAHNAVTKDEGSGGMDDWVTARACHHKHVLSISCSGSTSRLSGSLEGEFQEGGISKRRRWRLTNRVAVEVGMESWMDPYSGFSWAPGLLATEIKPRSRCKPRSAQTHLTWFLDMPSHRFVSVRS</sequence>
<protein>
    <submittedName>
        <fullName evidence="1">Uncharacterized protein</fullName>
    </submittedName>
</protein>
<dbReference type="Proteomes" id="UP000756346">
    <property type="component" value="Unassembled WGS sequence"/>
</dbReference>
<dbReference type="EMBL" id="JAGTJQ010000002">
    <property type="protein sequence ID" value="KAH7037675.1"/>
    <property type="molecule type" value="Genomic_DNA"/>
</dbReference>
<name>A0A9P9BS94_9PEZI</name>
<comment type="caution">
    <text evidence="1">The sequence shown here is derived from an EMBL/GenBank/DDBJ whole genome shotgun (WGS) entry which is preliminary data.</text>
</comment>